<dbReference type="Gramene" id="KZM84462">
    <property type="protein sequence ID" value="KZM84462"/>
    <property type="gene ID" value="DCAR_028116"/>
</dbReference>
<reference evidence="4" key="1">
    <citation type="journal article" date="2016" name="Nat. Genet.">
        <title>A high-quality carrot genome assembly provides new insights into carotenoid accumulation and asterid genome evolution.</title>
        <authorList>
            <person name="Iorizzo M."/>
            <person name="Ellison S."/>
            <person name="Senalik D."/>
            <person name="Zeng P."/>
            <person name="Satapoomin P."/>
            <person name="Huang J."/>
            <person name="Bowman M."/>
            <person name="Iovene M."/>
            <person name="Sanseverino W."/>
            <person name="Cavagnaro P."/>
            <person name="Yildiz M."/>
            <person name="Macko-Podgorni A."/>
            <person name="Moranska E."/>
            <person name="Grzebelus E."/>
            <person name="Grzebelus D."/>
            <person name="Ashrafi H."/>
            <person name="Zheng Z."/>
            <person name="Cheng S."/>
            <person name="Spooner D."/>
            <person name="Van Deynze A."/>
            <person name="Simon P."/>
        </authorList>
    </citation>
    <scope>NUCLEOTIDE SEQUENCE</scope>
    <source>
        <tissue evidence="4">Leaf</tissue>
    </source>
</reference>
<feature type="compositionally biased region" description="Polar residues" evidence="3">
    <location>
        <begin position="400"/>
        <end position="412"/>
    </location>
</feature>
<feature type="compositionally biased region" description="Pro residues" evidence="3">
    <location>
        <begin position="495"/>
        <end position="515"/>
    </location>
</feature>
<dbReference type="AlphaFoldDB" id="A0A175YNR1"/>
<reference evidence="4" key="2">
    <citation type="submission" date="2022-03" db="EMBL/GenBank/DDBJ databases">
        <title>Draft title - Genomic analysis of global carrot germplasm unveils the trajectory of domestication and the origin of high carotenoid orange carrot.</title>
        <authorList>
            <person name="Iorizzo M."/>
            <person name="Ellison S."/>
            <person name="Senalik D."/>
            <person name="Macko-Podgorni A."/>
            <person name="Grzebelus D."/>
            <person name="Bostan H."/>
            <person name="Rolling W."/>
            <person name="Curaba J."/>
            <person name="Simon P."/>
        </authorList>
    </citation>
    <scope>NUCLEOTIDE SEQUENCE</scope>
    <source>
        <tissue evidence="4">Leaf</tissue>
    </source>
</reference>
<feature type="region of interest" description="Disordered" evidence="3">
    <location>
        <begin position="172"/>
        <end position="219"/>
    </location>
</feature>
<feature type="compositionally biased region" description="Pro residues" evidence="3">
    <location>
        <begin position="472"/>
        <end position="486"/>
    </location>
</feature>
<organism evidence="4 5">
    <name type="scientific">Daucus carota subsp. sativus</name>
    <name type="common">Carrot</name>
    <dbReference type="NCBI Taxonomy" id="79200"/>
    <lineage>
        <taxon>Eukaryota</taxon>
        <taxon>Viridiplantae</taxon>
        <taxon>Streptophyta</taxon>
        <taxon>Embryophyta</taxon>
        <taxon>Tracheophyta</taxon>
        <taxon>Spermatophyta</taxon>
        <taxon>Magnoliopsida</taxon>
        <taxon>eudicotyledons</taxon>
        <taxon>Gunneridae</taxon>
        <taxon>Pentapetalae</taxon>
        <taxon>asterids</taxon>
        <taxon>campanulids</taxon>
        <taxon>Apiales</taxon>
        <taxon>Apiaceae</taxon>
        <taxon>Apioideae</taxon>
        <taxon>Scandiceae</taxon>
        <taxon>Daucinae</taxon>
        <taxon>Daucus</taxon>
        <taxon>Daucus sect. Daucus</taxon>
    </lineage>
</organism>
<feature type="compositionally biased region" description="Polar residues" evidence="3">
    <location>
        <begin position="373"/>
        <end position="388"/>
    </location>
</feature>
<evidence type="ECO:0000256" key="1">
    <source>
        <dbReference type="ARBA" id="ARBA00023054"/>
    </source>
</evidence>
<feature type="region of interest" description="Disordered" evidence="3">
    <location>
        <begin position="274"/>
        <end position="412"/>
    </location>
</feature>
<keyword evidence="5" id="KW-1185">Reference proteome</keyword>
<evidence type="ECO:0000313" key="5">
    <source>
        <dbReference type="Proteomes" id="UP000077755"/>
    </source>
</evidence>
<feature type="compositionally biased region" description="Polar residues" evidence="3">
    <location>
        <begin position="355"/>
        <end position="364"/>
    </location>
</feature>
<feature type="compositionally biased region" description="Pro residues" evidence="3">
    <location>
        <begin position="441"/>
        <end position="450"/>
    </location>
</feature>
<dbReference type="OMA" id="DENKEFG"/>
<feature type="region of interest" description="Disordered" evidence="3">
    <location>
        <begin position="437"/>
        <end position="586"/>
    </location>
</feature>
<feature type="coiled-coil region" evidence="2">
    <location>
        <begin position="603"/>
        <end position="630"/>
    </location>
</feature>
<proteinExistence type="predicted"/>
<feature type="compositionally biased region" description="Polar residues" evidence="3">
    <location>
        <begin position="298"/>
        <end position="312"/>
    </location>
</feature>
<feature type="compositionally biased region" description="Basic and acidic residues" evidence="3">
    <location>
        <begin position="274"/>
        <end position="292"/>
    </location>
</feature>
<feature type="region of interest" description="Disordered" evidence="3">
    <location>
        <begin position="1"/>
        <end position="54"/>
    </location>
</feature>
<gene>
    <name evidence="4" type="ORF">DCAR_0831297</name>
</gene>
<evidence type="ECO:0000256" key="3">
    <source>
        <dbReference type="SAM" id="MobiDB-lite"/>
    </source>
</evidence>
<dbReference type="PANTHER" id="PTHR31342">
    <property type="entry name" value="PROTEIN CHUP1, CHLOROPLASTIC"/>
    <property type="match status" value="1"/>
</dbReference>
<dbReference type="SUPFAM" id="SSF101447">
    <property type="entry name" value="Formin homology 2 domain (FH2 domain)"/>
    <property type="match status" value="1"/>
</dbReference>
<protein>
    <submittedName>
        <fullName evidence="4">Uncharacterized protein</fullName>
    </submittedName>
</protein>
<dbReference type="PANTHER" id="PTHR31342:SF16">
    <property type="entry name" value="TALIN_MIDDLE DOMAIN-CONTAINING PROTEIN"/>
    <property type="match status" value="1"/>
</dbReference>
<sequence length="825" mass="90357">MAAATCRPASPLNSSKKNLAIKLPEKDHLKRQQSSDMSKMLGSSPRGWSPGGSPTMSELRNKILTFRDKLDLPPCNVSASVLQLVIVSVNDLHKLYPDVVAKNSMSETKGTSMNQALNAFCDAMRAVGDMWTNSNKWIESTKYSLVNADLEQLALSMLDDMIKLVKEKMSTMMDEDEDEDMKRCIPLGNGTENSSSESSTDRKTPQSESPLTPTSVLPPLRPAYSVPLLPVRLQSIGKLNPIDLKRLAFHFPQEASQDFHPLNDMYKTVEEAKAESEAKRHIEEATDTKELDSGLIIQETSVKRNSSLNQRSSPKRTAKSNLSIQPTASPKAAKMSSTVHPLESPKGSPIREKNSASTRSSVEPMSSVERSCLRSNSCSGCSTKTLSIEEQLPAHKHSNKPSNSATKAKKSQSLLSILVPPAPPSVASKEVINSPTVSTPVLPPPPPPTPTIESIVLKLPSSKTPKNVAISQPPPQSIAVPPPPSMPMTKGNMTAPPPPPPPLSSNGSAPPPPPMSLANRGAPPPPPGGGKFPRPMKGNSKLRRSSQIGNLYRQLKGKVEGSSLDGKSSQGRKGNTGSGASGGNQGLSMADALAEMTKRSSYFQQIEEDVKNHAEAIKEVKRNLSSFQATDMKELIKFHRDIESHLEKLTDESQVLARFEDFPTKKLEAVRMAAALYSKLEGIVNTLQNWKIVSPLNQLLDKVENYFSKIKGELDTLERTKDEESKKFQSHKIVFDFGILVRIKELMVDVSANCMELALKERREAKAKQLEVSSPRGDGKKMVSAKMLWRAFQFAFRVYTFAGGHDERADKLTRELAHEIETDPQ</sequence>
<feature type="compositionally biased region" description="Low complexity" evidence="3">
    <location>
        <begin position="42"/>
        <end position="54"/>
    </location>
</feature>
<evidence type="ECO:0000256" key="2">
    <source>
        <dbReference type="SAM" id="Coils"/>
    </source>
</evidence>
<dbReference type="Proteomes" id="UP000077755">
    <property type="component" value="Chromosome 8"/>
</dbReference>
<feature type="compositionally biased region" description="Polar residues" evidence="3">
    <location>
        <begin position="319"/>
        <end position="328"/>
    </location>
</feature>
<feature type="compositionally biased region" description="Low complexity" evidence="3">
    <location>
        <begin position="188"/>
        <end position="198"/>
    </location>
</feature>
<accession>A0A175YNR1</accession>
<keyword evidence="1 2" id="KW-0175">Coiled coil</keyword>
<evidence type="ECO:0000313" key="4">
    <source>
        <dbReference type="EMBL" id="WOH11804.1"/>
    </source>
</evidence>
<name>A0A175YNR1_DAUCS</name>
<dbReference type="EMBL" id="CP093350">
    <property type="protein sequence ID" value="WOH11804.1"/>
    <property type="molecule type" value="Genomic_DNA"/>
</dbReference>
<feature type="compositionally biased region" description="Gly residues" evidence="3">
    <location>
        <begin position="574"/>
        <end position="585"/>
    </location>
</feature>
<feature type="compositionally biased region" description="Low complexity" evidence="3">
    <location>
        <begin position="207"/>
        <end position="218"/>
    </location>
</feature>
<dbReference type="InterPro" id="IPR040265">
    <property type="entry name" value="CHUP1/IPGA1-like"/>
</dbReference>